<feature type="transmembrane region" description="Helical" evidence="7">
    <location>
        <begin position="143"/>
        <end position="160"/>
    </location>
</feature>
<keyword evidence="9" id="KW-1185">Reference proteome</keyword>
<evidence type="ECO:0000313" key="9">
    <source>
        <dbReference type="Proteomes" id="UP000886595"/>
    </source>
</evidence>
<comment type="caution">
    <text evidence="8">The sequence shown here is derived from an EMBL/GenBank/DDBJ whole genome shotgun (WGS) entry which is preliminary data.</text>
</comment>
<sequence length="209" mass="23892">MDWGNVTAEDLVDALREVDWSSPPRPMSEFFSRFTVPKSFAKWDSRLKCNLYYYRTNYFIMIVFILGLGFLTRPLAILSALLTALTVAFLNDSFAGSFSEKATRTIRRFSPQLAAKMRPPLAPVIRGRPSAKRAIHICGQPRWVFVLIFSLVSFALWYISCGLFTVSLALLIGLLATVLHATLRTPNLKARLNTFREEFRAVWRNYSEI</sequence>
<evidence type="ECO:0000256" key="1">
    <source>
        <dbReference type="ARBA" id="ARBA00002501"/>
    </source>
</evidence>
<evidence type="ECO:0000256" key="2">
    <source>
        <dbReference type="ARBA" id="ARBA00004127"/>
    </source>
</evidence>
<feature type="transmembrane region" description="Helical" evidence="7">
    <location>
        <begin position="52"/>
        <end position="71"/>
    </location>
</feature>
<evidence type="ECO:0000256" key="5">
    <source>
        <dbReference type="ARBA" id="ARBA00022989"/>
    </source>
</evidence>
<feature type="transmembrane region" description="Helical" evidence="7">
    <location>
        <begin position="166"/>
        <end position="183"/>
    </location>
</feature>
<dbReference type="PANTHER" id="PTHR12859:SF0">
    <property type="entry name" value="PRA1 FAMILY PROTEIN"/>
    <property type="match status" value="1"/>
</dbReference>
<comment type="function">
    <text evidence="1 7">May be involved in both secretory and endocytic intracellular trafficking in the endosomal/prevacuolar compartments.</text>
</comment>
<organism evidence="8 9">
    <name type="scientific">Brassica carinata</name>
    <name type="common">Ethiopian mustard</name>
    <name type="synonym">Abyssinian cabbage</name>
    <dbReference type="NCBI Taxonomy" id="52824"/>
    <lineage>
        <taxon>Eukaryota</taxon>
        <taxon>Viridiplantae</taxon>
        <taxon>Streptophyta</taxon>
        <taxon>Embryophyta</taxon>
        <taxon>Tracheophyta</taxon>
        <taxon>Spermatophyta</taxon>
        <taxon>Magnoliopsida</taxon>
        <taxon>eudicotyledons</taxon>
        <taxon>Gunneridae</taxon>
        <taxon>Pentapetalae</taxon>
        <taxon>rosids</taxon>
        <taxon>malvids</taxon>
        <taxon>Brassicales</taxon>
        <taxon>Brassicaceae</taxon>
        <taxon>Brassiceae</taxon>
        <taxon>Brassica</taxon>
    </lineage>
</organism>
<dbReference type="GO" id="GO:0005783">
    <property type="term" value="C:endoplasmic reticulum"/>
    <property type="evidence" value="ECO:0007669"/>
    <property type="project" value="UniProtKB-ARBA"/>
</dbReference>
<evidence type="ECO:0000256" key="3">
    <source>
        <dbReference type="ARBA" id="ARBA00006483"/>
    </source>
</evidence>
<accession>A0A8X7WQ76</accession>
<feature type="transmembrane region" description="Helical" evidence="7">
    <location>
        <begin position="77"/>
        <end position="98"/>
    </location>
</feature>
<dbReference type="OrthoDB" id="537033at2759"/>
<dbReference type="PANTHER" id="PTHR12859">
    <property type="entry name" value="PRA1 PROTEIN"/>
    <property type="match status" value="1"/>
</dbReference>
<dbReference type="GO" id="GO:0016020">
    <property type="term" value="C:membrane"/>
    <property type="evidence" value="ECO:0007669"/>
    <property type="project" value="UniProtKB-SubCell"/>
</dbReference>
<gene>
    <name evidence="8" type="ORF">Bca52824_006208</name>
</gene>
<dbReference type="InterPro" id="IPR004895">
    <property type="entry name" value="Prenylated_rab_accept_PRA1"/>
</dbReference>
<dbReference type="AlphaFoldDB" id="A0A8X7WQ76"/>
<keyword evidence="4 7" id="KW-0812">Transmembrane</keyword>
<proteinExistence type="inferred from homology"/>
<dbReference type="Pfam" id="PF03208">
    <property type="entry name" value="PRA1"/>
    <property type="match status" value="1"/>
</dbReference>
<comment type="similarity">
    <text evidence="3 7">Belongs to the PRA1 family.</text>
</comment>
<reference evidence="8 9" key="1">
    <citation type="submission" date="2020-02" db="EMBL/GenBank/DDBJ databases">
        <authorList>
            <person name="Ma Q."/>
            <person name="Huang Y."/>
            <person name="Song X."/>
            <person name="Pei D."/>
        </authorList>
    </citation>
    <scope>NUCLEOTIDE SEQUENCE [LARGE SCALE GENOMIC DNA]</scope>
    <source>
        <strain evidence="8">Sxm20200214</strain>
        <tissue evidence="8">Leaf</tissue>
    </source>
</reference>
<evidence type="ECO:0000256" key="7">
    <source>
        <dbReference type="RuleBase" id="RU363107"/>
    </source>
</evidence>
<dbReference type="Proteomes" id="UP000886595">
    <property type="component" value="Unassembled WGS sequence"/>
</dbReference>
<dbReference type="GO" id="GO:0016192">
    <property type="term" value="P:vesicle-mediated transport"/>
    <property type="evidence" value="ECO:0007669"/>
    <property type="project" value="UniProtKB-ARBA"/>
</dbReference>
<comment type="subcellular location">
    <subcellularLocation>
        <location evidence="2">Endomembrane system</location>
        <topology evidence="2">Multi-pass membrane protein</topology>
    </subcellularLocation>
    <subcellularLocation>
        <location evidence="7">Membrane</location>
        <topology evidence="7">Multi-pass membrane protein</topology>
    </subcellularLocation>
</comment>
<evidence type="ECO:0000256" key="4">
    <source>
        <dbReference type="ARBA" id="ARBA00022692"/>
    </source>
</evidence>
<name>A0A8X7WQ76_BRACI</name>
<keyword evidence="5 7" id="KW-1133">Transmembrane helix</keyword>
<keyword evidence="7" id="KW-0813">Transport</keyword>
<evidence type="ECO:0000256" key="6">
    <source>
        <dbReference type="ARBA" id="ARBA00023136"/>
    </source>
</evidence>
<keyword evidence="6 7" id="KW-0472">Membrane</keyword>
<protein>
    <recommendedName>
        <fullName evidence="7">PRA1 family protein</fullName>
    </recommendedName>
</protein>
<evidence type="ECO:0000313" key="8">
    <source>
        <dbReference type="EMBL" id="KAG2335028.1"/>
    </source>
</evidence>
<dbReference type="EMBL" id="JAAMPC010000001">
    <property type="protein sequence ID" value="KAG2335028.1"/>
    <property type="molecule type" value="Genomic_DNA"/>
</dbReference>